<dbReference type="SUPFAM" id="SSF50978">
    <property type="entry name" value="WD40 repeat-like"/>
    <property type="match status" value="1"/>
</dbReference>
<evidence type="ECO:0000313" key="4">
    <source>
        <dbReference type="EMBL" id="KAG7492241.1"/>
    </source>
</evidence>
<dbReference type="Gene3D" id="2.130.10.10">
    <property type="entry name" value="YVTN repeat-like/Quinoprotein amine dehydrogenase"/>
    <property type="match status" value="2"/>
</dbReference>
<dbReference type="OrthoDB" id="10251741at2759"/>
<feature type="compositionally biased region" description="Low complexity" evidence="2">
    <location>
        <begin position="36"/>
        <end position="48"/>
    </location>
</feature>
<evidence type="ECO:0000259" key="3">
    <source>
        <dbReference type="Pfam" id="PF12894"/>
    </source>
</evidence>
<dbReference type="PROSITE" id="PS50082">
    <property type="entry name" value="WD_REPEATS_2"/>
    <property type="match status" value="2"/>
</dbReference>
<reference evidence="4" key="1">
    <citation type="submission" date="2021-01" db="EMBL/GenBank/DDBJ databases">
        <authorList>
            <person name="Zahm M."/>
            <person name="Roques C."/>
            <person name="Cabau C."/>
            <person name="Klopp C."/>
            <person name="Donnadieu C."/>
            <person name="Jouanno E."/>
            <person name="Lampietro C."/>
            <person name="Louis A."/>
            <person name="Herpin A."/>
            <person name="Echchiki A."/>
            <person name="Berthelot C."/>
            <person name="Parey E."/>
            <person name="Roest-Crollius H."/>
            <person name="Braasch I."/>
            <person name="Postlethwait J."/>
            <person name="Bobe J."/>
            <person name="Montfort J."/>
            <person name="Bouchez O."/>
            <person name="Begum T."/>
            <person name="Mejri S."/>
            <person name="Adams A."/>
            <person name="Chen W.-J."/>
            <person name="Guiguen Y."/>
        </authorList>
    </citation>
    <scope>NUCLEOTIDE SEQUENCE</scope>
    <source>
        <strain evidence="4">YG-15Mar2019-1</strain>
        <tissue evidence="4">Brain</tissue>
    </source>
</reference>
<dbReference type="AlphaFoldDB" id="A0A9D3QHB3"/>
<feature type="domain" description="Anaphase-promoting complex subunit 4-like WD40" evidence="3">
    <location>
        <begin position="125"/>
        <end position="167"/>
    </location>
</feature>
<dbReference type="InterPro" id="IPR036322">
    <property type="entry name" value="WD40_repeat_dom_sf"/>
</dbReference>
<accession>A0A9D3QHB3</accession>
<keyword evidence="5" id="KW-1185">Reference proteome</keyword>
<evidence type="ECO:0000256" key="1">
    <source>
        <dbReference type="PROSITE-ProRule" id="PRU00221"/>
    </source>
</evidence>
<keyword evidence="1" id="KW-0853">WD repeat</keyword>
<evidence type="ECO:0000256" key="2">
    <source>
        <dbReference type="SAM" id="MobiDB-lite"/>
    </source>
</evidence>
<dbReference type="PANTHER" id="PTHR47822">
    <property type="entry name" value="CARBOHYDRATE BINDING DOMAIN CONTAINING PROTEIN"/>
    <property type="match status" value="1"/>
</dbReference>
<gene>
    <name evidence="4" type="ORF">MATL_G00011750</name>
</gene>
<feature type="region of interest" description="Disordered" evidence="2">
    <location>
        <begin position="1"/>
        <end position="111"/>
    </location>
</feature>
<feature type="compositionally biased region" description="Polar residues" evidence="2">
    <location>
        <begin position="76"/>
        <end position="94"/>
    </location>
</feature>
<dbReference type="InterPro" id="IPR015943">
    <property type="entry name" value="WD40/YVTN_repeat-like_dom_sf"/>
</dbReference>
<dbReference type="InterPro" id="IPR001680">
    <property type="entry name" value="WD40_rpt"/>
</dbReference>
<dbReference type="PROSITE" id="PS50294">
    <property type="entry name" value="WD_REPEATS_REGION"/>
    <property type="match status" value="1"/>
</dbReference>
<dbReference type="Pfam" id="PF00400">
    <property type="entry name" value="WD40"/>
    <property type="match status" value="1"/>
</dbReference>
<feature type="repeat" description="WD" evidence="1">
    <location>
        <begin position="272"/>
        <end position="314"/>
    </location>
</feature>
<dbReference type="Pfam" id="PF12894">
    <property type="entry name" value="ANAPC4_WD40"/>
    <property type="match status" value="1"/>
</dbReference>
<proteinExistence type="predicted"/>
<dbReference type="SMART" id="SM00320">
    <property type="entry name" value="WD40"/>
    <property type="match status" value="5"/>
</dbReference>
<organism evidence="4 5">
    <name type="scientific">Megalops atlanticus</name>
    <name type="common">Tarpon</name>
    <name type="synonym">Clupea gigantea</name>
    <dbReference type="NCBI Taxonomy" id="7932"/>
    <lineage>
        <taxon>Eukaryota</taxon>
        <taxon>Metazoa</taxon>
        <taxon>Chordata</taxon>
        <taxon>Craniata</taxon>
        <taxon>Vertebrata</taxon>
        <taxon>Euteleostomi</taxon>
        <taxon>Actinopterygii</taxon>
        <taxon>Neopterygii</taxon>
        <taxon>Teleostei</taxon>
        <taxon>Elopiformes</taxon>
        <taxon>Megalopidae</taxon>
        <taxon>Megalops</taxon>
    </lineage>
</organism>
<evidence type="ECO:0000313" key="5">
    <source>
        <dbReference type="Proteomes" id="UP001046870"/>
    </source>
</evidence>
<dbReference type="Proteomes" id="UP001046870">
    <property type="component" value="Chromosome 1"/>
</dbReference>
<dbReference type="EMBL" id="JAFDVH010000001">
    <property type="protein sequence ID" value="KAG7492241.1"/>
    <property type="molecule type" value="Genomic_DNA"/>
</dbReference>
<sequence>MSGAFPSASRNGMLTAPPPEAVNDLPQNSEHKPEQTDMLTSNTDTNTDTDTEAGSTLDTDTETECDLDTERHTDSPGCTGQTVADNNDHVTQTDTLRDTETDTSTDRQPRTKGDLHIRSVLECGREVMVCQFNNEGTLLAVGLSDGTIKVYSLDSGSLVQTLKDRDSILSPLPVTALRFTVSLQSHSLLLATYASGNVRCWYVWARDYIWGLREVGESNVREEGQRQTLSLSLSTSGETMATGGSDSVIHLYDLHTHQRLHTYSASSNRTVMDGHRFRVFAVNFHPNREREFISGGWDNTVQFWDTRQQNSVRMVLGPHVCGDCLQIDPVANHILSGSWRKEKALEIFDYDSGQKIAEAPNDPQGQSRCVSRLIGLPSAVFSSSVCPKGRWMGLIAASSGKRVFLLDRSSQ</sequence>
<protein>
    <recommendedName>
        <fullName evidence="3">Anaphase-promoting complex subunit 4-like WD40 domain-containing protein</fullName>
    </recommendedName>
</protein>
<comment type="caution">
    <text evidence="4">The sequence shown here is derived from an EMBL/GenBank/DDBJ whole genome shotgun (WGS) entry which is preliminary data.</text>
</comment>
<feature type="compositionally biased region" description="Basic and acidic residues" evidence="2">
    <location>
        <begin position="95"/>
        <end position="111"/>
    </location>
</feature>
<dbReference type="PANTHER" id="PTHR47822:SF2">
    <property type="entry name" value="F-BOX AND WD-40 DOMAIN PROTEIN 7"/>
    <property type="match status" value="1"/>
</dbReference>
<dbReference type="InterPro" id="IPR024977">
    <property type="entry name" value="Apc4-like_WD40_dom"/>
</dbReference>
<name>A0A9D3QHB3_MEGAT</name>
<feature type="repeat" description="WD" evidence="1">
    <location>
        <begin position="230"/>
        <end position="262"/>
    </location>
</feature>